<evidence type="ECO:0000313" key="2">
    <source>
        <dbReference type="EMBL" id="SIR93505.1"/>
    </source>
</evidence>
<proteinExistence type="predicted"/>
<dbReference type="AlphaFoldDB" id="A0A1N7EZZ9"/>
<dbReference type="OrthoDB" id="4329964at2"/>
<dbReference type="Proteomes" id="UP000186004">
    <property type="component" value="Unassembled WGS sequence"/>
</dbReference>
<dbReference type="InterPro" id="IPR045676">
    <property type="entry name" value="DUF6194"/>
</dbReference>
<reference evidence="2 3" key="1">
    <citation type="submission" date="2017-01" db="EMBL/GenBank/DDBJ databases">
        <authorList>
            <person name="Mah S.A."/>
            <person name="Swanson W.J."/>
            <person name="Moy G.W."/>
            <person name="Vacquier V.D."/>
        </authorList>
    </citation>
    <scope>NUCLEOTIDE SEQUENCE [LARGE SCALE GENOMIC DNA]</scope>
    <source>
        <strain evidence="2 3">DSM 45758</strain>
    </source>
</reference>
<evidence type="ECO:0000313" key="3">
    <source>
        <dbReference type="Proteomes" id="UP000186004"/>
    </source>
</evidence>
<feature type="domain" description="DUF6194" evidence="1">
    <location>
        <begin position="13"/>
        <end position="160"/>
    </location>
</feature>
<organism evidence="2 3">
    <name type="scientific">Micromonospora avicenniae</name>
    <dbReference type="NCBI Taxonomy" id="1198245"/>
    <lineage>
        <taxon>Bacteria</taxon>
        <taxon>Bacillati</taxon>
        <taxon>Actinomycetota</taxon>
        <taxon>Actinomycetes</taxon>
        <taxon>Micromonosporales</taxon>
        <taxon>Micromonosporaceae</taxon>
        <taxon>Micromonospora</taxon>
    </lineage>
</organism>
<protein>
    <recommendedName>
        <fullName evidence="1">DUF6194 domain-containing protein</fullName>
    </recommendedName>
</protein>
<dbReference type="EMBL" id="FTNF01000029">
    <property type="protein sequence ID" value="SIR93505.1"/>
    <property type="molecule type" value="Genomic_DNA"/>
</dbReference>
<dbReference type="RefSeq" id="WP_076473735.1">
    <property type="nucleotide sequence ID" value="NZ_FTNF01000029.1"/>
</dbReference>
<dbReference type="Pfam" id="PF19694">
    <property type="entry name" value="DUF6194"/>
    <property type="match status" value="1"/>
</dbReference>
<sequence length="171" mass="18968">MTAEAPGVGSRPTADEITERILALPGVELLVATEESGAPEVAWGWRFFYVGPDRRSPFATLGGRDMAGFDEASRLDRPGVFRLNLDLGRHEFERVFGYPPAQATEHRSEVDFAALDEVLPRPAYGTAAWACVLNPGARSLAEVERLIRHAHGRAVERHRRALVRERRGSRP</sequence>
<name>A0A1N7EZZ9_9ACTN</name>
<accession>A0A1N7EZZ9</accession>
<evidence type="ECO:0000259" key="1">
    <source>
        <dbReference type="Pfam" id="PF19694"/>
    </source>
</evidence>
<keyword evidence="3" id="KW-1185">Reference proteome</keyword>
<gene>
    <name evidence="2" type="ORF">SAMN05444858_1295</name>
</gene>
<dbReference type="STRING" id="1198245.SAMN05444858_1295"/>